<evidence type="ECO:0000313" key="2">
    <source>
        <dbReference type="Proteomes" id="UP000078512"/>
    </source>
</evidence>
<keyword evidence="2" id="KW-1185">Reference proteome</keyword>
<proteinExistence type="predicted"/>
<accession>A0A197JQR5</accession>
<dbReference type="OrthoDB" id="2413749at2759"/>
<dbReference type="Proteomes" id="UP000078512">
    <property type="component" value="Unassembled WGS sequence"/>
</dbReference>
<gene>
    <name evidence="1" type="ORF">K457DRAFT_21802</name>
</gene>
<sequence length="248" mass="26948">MAFKGQLPKLVETAFGRIKLINSDSYTTIDEPVEVAEYSMDRPFKKHKDGITEIALTIDDSNIDDLFSESMSTLSGHCLLPPPSFSEASTALWTTIKSSSSNSLSGCPSILEKCHPILASQLQDLNNSHVACLTTILPSTRMTIPATSCFTKEHWLDHSYMNTLYEVDDCKDYRAAVATKNAVDARRTSVSSSATTIASATHQETASTLIPAAASQTIEHTSDWACDARLSSSGTLSTMTFPRPESLD</sequence>
<reference evidence="1 2" key="1">
    <citation type="submission" date="2016-05" db="EMBL/GenBank/DDBJ databases">
        <title>Genome sequencing reveals origins of a unique bacterial endosymbiosis in the earliest lineages of terrestrial Fungi.</title>
        <authorList>
            <consortium name="DOE Joint Genome Institute"/>
            <person name="Uehling J."/>
            <person name="Gryganskyi A."/>
            <person name="Hameed K."/>
            <person name="Tschaplinski T."/>
            <person name="Misztal P."/>
            <person name="Wu S."/>
            <person name="Desiro A."/>
            <person name="Vande Pol N."/>
            <person name="Du Z.-Y."/>
            <person name="Zienkiewicz A."/>
            <person name="Zienkiewicz K."/>
            <person name="Morin E."/>
            <person name="Tisserant E."/>
            <person name="Splivallo R."/>
            <person name="Hainaut M."/>
            <person name="Henrissat B."/>
            <person name="Ohm R."/>
            <person name="Kuo A."/>
            <person name="Yan J."/>
            <person name="Lipzen A."/>
            <person name="Nolan M."/>
            <person name="Labutti K."/>
            <person name="Barry K."/>
            <person name="Goldstein A."/>
            <person name="Labbe J."/>
            <person name="Schadt C."/>
            <person name="Tuskan G."/>
            <person name="Grigoriev I."/>
            <person name="Martin F."/>
            <person name="Vilgalys R."/>
            <person name="Bonito G."/>
        </authorList>
    </citation>
    <scope>NUCLEOTIDE SEQUENCE [LARGE SCALE GENOMIC DNA]</scope>
    <source>
        <strain evidence="1 2">AG-77</strain>
    </source>
</reference>
<evidence type="ECO:0000313" key="1">
    <source>
        <dbReference type="EMBL" id="OAQ26806.1"/>
    </source>
</evidence>
<organism evidence="1 2">
    <name type="scientific">Linnemannia elongata AG-77</name>
    <dbReference type="NCBI Taxonomy" id="1314771"/>
    <lineage>
        <taxon>Eukaryota</taxon>
        <taxon>Fungi</taxon>
        <taxon>Fungi incertae sedis</taxon>
        <taxon>Mucoromycota</taxon>
        <taxon>Mortierellomycotina</taxon>
        <taxon>Mortierellomycetes</taxon>
        <taxon>Mortierellales</taxon>
        <taxon>Mortierellaceae</taxon>
        <taxon>Linnemannia</taxon>
    </lineage>
</organism>
<protein>
    <submittedName>
        <fullName evidence="1">Uncharacterized protein</fullName>
    </submittedName>
</protein>
<name>A0A197JQR5_9FUNG</name>
<dbReference type="AlphaFoldDB" id="A0A197JQR5"/>
<dbReference type="EMBL" id="KV442063">
    <property type="protein sequence ID" value="OAQ26806.1"/>
    <property type="molecule type" value="Genomic_DNA"/>
</dbReference>